<evidence type="ECO:0000256" key="1">
    <source>
        <dbReference type="SAM" id="MobiDB-lite"/>
    </source>
</evidence>
<feature type="compositionally biased region" description="Basic and acidic residues" evidence="1">
    <location>
        <begin position="108"/>
        <end position="122"/>
    </location>
</feature>
<gene>
    <name evidence="3" type="ORF">QNI29_14255</name>
</gene>
<accession>A0ABY8UTA6</accession>
<feature type="transmembrane region" description="Helical" evidence="2">
    <location>
        <begin position="9"/>
        <end position="26"/>
    </location>
</feature>
<feature type="compositionally biased region" description="Basic residues" evidence="1">
    <location>
        <begin position="71"/>
        <end position="80"/>
    </location>
</feature>
<keyword evidence="2" id="KW-1133">Transmembrane helix</keyword>
<evidence type="ECO:0000313" key="3">
    <source>
        <dbReference type="EMBL" id="WIF96902.1"/>
    </source>
</evidence>
<dbReference type="InterPro" id="IPR048110">
    <property type="entry name" value="SA1362/YqhP-like"/>
</dbReference>
<sequence>MAHKIIKPLTYFIMALALIGIGVRLFTDTTSFLMDILVTVLFAAVIIGIVYFIFSRRNGGTSNEMKQYRKAARQSKRKYKQPTTSSSIAKKMKPSTIKSKMASKNPKPRKEIPHLRVIEGNKSKKKNRASF</sequence>
<proteinExistence type="predicted"/>
<dbReference type="NCBIfam" id="NF041554">
    <property type="entry name" value="SA1362_fam"/>
    <property type="match status" value="1"/>
</dbReference>
<reference evidence="3 4" key="1">
    <citation type="submission" date="2023-05" db="EMBL/GenBank/DDBJ databases">
        <title>Comparative genomics reveals the evidence of polycyclic aromatic hydrocarbons degradation in moderately halophilic genus Pontibacillus.</title>
        <authorList>
            <person name="Yang H."/>
            <person name="Qian Z."/>
        </authorList>
    </citation>
    <scope>NUCLEOTIDE SEQUENCE [LARGE SCALE GENOMIC DNA]</scope>
    <source>
        <strain evidence="4">HN14</strain>
    </source>
</reference>
<dbReference type="RefSeq" id="WP_231417165.1">
    <property type="nucleotide sequence ID" value="NZ_CP126446.1"/>
</dbReference>
<evidence type="ECO:0000256" key="2">
    <source>
        <dbReference type="SAM" id="Phobius"/>
    </source>
</evidence>
<organism evidence="3 4">
    <name type="scientific">Pontibacillus chungwhensis</name>
    <dbReference type="NCBI Taxonomy" id="265426"/>
    <lineage>
        <taxon>Bacteria</taxon>
        <taxon>Bacillati</taxon>
        <taxon>Bacillota</taxon>
        <taxon>Bacilli</taxon>
        <taxon>Bacillales</taxon>
        <taxon>Bacillaceae</taxon>
        <taxon>Pontibacillus</taxon>
    </lineage>
</organism>
<name>A0ABY8UTA6_9BACI</name>
<protein>
    <submittedName>
        <fullName evidence="3">SA1362 family protein</fullName>
    </submittedName>
</protein>
<feature type="transmembrane region" description="Helical" evidence="2">
    <location>
        <begin position="32"/>
        <end position="54"/>
    </location>
</feature>
<dbReference type="Proteomes" id="UP001236652">
    <property type="component" value="Chromosome"/>
</dbReference>
<keyword evidence="4" id="KW-1185">Reference proteome</keyword>
<keyword evidence="2" id="KW-0812">Transmembrane</keyword>
<dbReference type="EMBL" id="CP126446">
    <property type="protein sequence ID" value="WIF96902.1"/>
    <property type="molecule type" value="Genomic_DNA"/>
</dbReference>
<keyword evidence="2" id="KW-0472">Membrane</keyword>
<feature type="region of interest" description="Disordered" evidence="1">
    <location>
        <begin position="71"/>
        <end position="131"/>
    </location>
</feature>
<evidence type="ECO:0000313" key="4">
    <source>
        <dbReference type="Proteomes" id="UP001236652"/>
    </source>
</evidence>